<evidence type="ECO:0000256" key="1">
    <source>
        <dbReference type="SAM" id="Coils"/>
    </source>
</evidence>
<dbReference type="AlphaFoldDB" id="A0AA39W434"/>
<keyword evidence="1" id="KW-0175">Coiled coil</keyword>
<dbReference type="EMBL" id="JAUESC010000003">
    <property type="protein sequence ID" value="KAK0602170.1"/>
    <property type="molecule type" value="Genomic_DNA"/>
</dbReference>
<feature type="coiled-coil region" evidence="1">
    <location>
        <begin position="77"/>
        <end position="125"/>
    </location>
</feature>
<protein>
    <submittedName>
        <fullName evidence="2">Uncharacterized protein</fullName>
    </submittedName>
</protein>
<evidence type="ECO:0000313" key="3">
    <source>
        <dbReference type="Proteomes" id="UP001168877"/>
    </source>
</evidence>
<proteinExistence type="predicted"/>
<organism evidence="2 3">
    <name type="scientific">Acer saccharum</name>
    <name type="common">Sugar maple</name>
    <dbReference type="NCBI Taxonomy" id="4024"/>
    <lineage>
        <taxon>Eukaryota</taxon>
        <taxon>Viridiplantae</taxon>
        <taxon>Streptophyta</taxon>
        <taxon>Embryophyta</taxon>
        <taxon>Tracheophyta</taxon>
        <taxon>Spermatophyta</taxon>
        <taxon>Magnoliopsida</taxon>
        <taxon>eudicotyledons</taxon>
        <taxon>Gunneridae</taxon>
        <taxon>Pentapetalae</taxon>
        <taxon>rosids</taxon>
        <taxon>malvids</taxon>
        <taxon>Sapindales</taxon>
        <taxon>Sapindaceae</taxon>
        <taxon>Hippocastanoideae</taxon>
        <taxon>Acereae</taxon>
        <taxon>Acer</taxon>
    </lineage>
</organism>
<reference evidence="2" key="1">
    <citation type="journal article" date="2022" name="Plant J.">
        <title>Strategies of tolerance reflected in two North American maple genomes.</title>
        <authorList>
            <person name="McEvoy S.L."/>
            <person name="Sezen U.U."/>
            <person name="Trouern-Trend A."/>
            <person name="McMahon S.M."/>
            <person name="Schaberg P.G."/>
            <person name="Yang J."/>
            <person name="Wegrzyn J.L."/>
            <person name="Swenson N.G."/>
        </authorList>
    </citation>
    <scope>NUCLEOTIDE SEQUENCE</scope>
    <source>
        <strain evidence="2">NS2018</strain>
    </source>
</reference>
<dbReference type="Proteomes" id="UP001168877">
    <property type="component" value="Unassembled WGS sequence"/>
</dbReference>
<reference evidence="2" key="2">
    <citation type="submission" date="2023-06" db="EMBL/GenBank/DDBJ databases">
        <authorList>
            <person name="Swenson N.G."/>
            <person name="Wegrzyn J.L."/>
            <person name="Mcevoy S.L."/>
        </authorList>
    </citation>
    <scope>NUCLEOTIDE SEQUENCE</scope>
    <source>
        <strain evidence="2">NS2018</strain>
        <tissue evidence="2">Leaf</tissue>
    </source>
</reference>
<comment type="caution">
    <text evidence="2">The sequence shown here is derived from an EMBL/GenBank/DDBJ whole genome shotgun (WGS) entry which is preliminary data.</text>
</comment>
<keyword evidence="3" id="KW-1185">Reference proteome</keyword>
<accession>A0AA39W434</accession>
<gene>
    <name evidence="2" type="ORF">LWI29_031012</name>
</gene>
<name>A0AA39W434_ACESA</name>
<evidence type="ECO:0000313" key="2">
    <source>
        <dbReference type="EMBL" id="KAK0602170.1"/>
    </source>
</evidence>
<sequence>MVLLSSGILSFGEPTGFLEKSSEFLISADEEILKKKKTEDVLDISVLSTFQALQAQLYLRDRYKLTSDKCVKFKKVNDALKADKAKADACLKDLEQKVSVLENNLKSMEEERDRYREESTKAKAIVVEKESLVISLEDQLTGR</sequence>